<dbReference type="Pfam" id="PF05678">
    <property type="entry name" value="VQ"/>
    <property type="match status" value="1"/>
</dbReference>
<dbReference type="PANTHER" id="PTHR33179">
    <property type="entry name" value="VQ MOTIF-CONTAINING PROTEIN"/>
    <property type="match status" value="1"/>
</dbReference>
<protein>
    <recommendedName>
        <fullName evidence="2">VQ domain-containing protein</fullName>
    </recommendedName>
</protein>
<evidence type="ECO:0000259" key="2">
    <source>
        <dbReference type="Pfam" id="PF05678"/>
    </source>
</evidence>
<dbReference type="AlphaFoldDB" id="A0A8J5KT06"/>
<comment type="caution">
    <text evidence="3">The sequence shown here is derived from an EMBL/GenBank/DDBJ whole genome shotgun (WGS) entry which is preliminary data.</text>
</comment>
<gene>
    <name evidence="3" type="ORF">ZIOFF_046580</name>
</gene>
<keyword evidence="4" id="KW-1185">Reference proteome</keyword>
<organism evidence="3 4">
    <name type="scientific">Zingiber officinale</name>
    <name type="common">Ginger</name>
    <name type="synonym">Amomum zingiber</name>
    <dbReference type="NCBI Taxonomy" id="94328"/>
    <lineage>
        <taxon>Eukaryota</taxon>
        <taxon>Viridiplantae</taxon>
        <taxon>Streptophyta</taxon>
        <taxon>Embryophyta</taxon>
        <taxon>Tracheophyta</taxon>
        <taxon>Spermatophyta</taxon>
        <taxon>Magnoliopsida</taxon>
        <taxon>Liliopsida</taxon>
        <taxon>Zingiberales</taxon>
        <taxon>Zingiberaceae</taxon>
        <taxon>Zingiber</taxon>
    </lineage>
</organism>
<feature type="compositionally biased region" description="Basic residues" evidence="1">
    <location>
        <begin position="34"/>
        <end position="43"/>
    </location>
</feature>
<dbReference type="OrthoDB" id="780193at2759"/>
<dbReference type="InterPro" id="IPR008889">
    <property type="entry name" value="VQ"/>
</dbReference>
<dbReference type="InterPro" id="IPR039609">
    <property type="entry name" value="VQ_15/22"/>
</dbReference>
<accession>A0A8J5KT06</accession>
<reference evidence="3 4" key="1">
    <citation type="submission" date="2020-08" db="EMBL/GenBank/DDBJ databases">
        <title>Plant Genome Project.</title>
        <authorList>
            <person name="Zhang R.-G."/>
        </authorList>
    </citation>
    <scope>NUCLEOTIDE SEQUENCE [LARGE SCALE GENOMIC DNA]</scope>
    <source>
        <tissue evidence="3">Rhizome</tissue>
    </source>
</reference>
<evidence type="ECO:0000256" key="1">
    <source>
        <dbReference type="SAM" id="MobiDB-lite"/>
    </source>
</evidence>
<dbReference type="PANTHER" id="PTHR33179:SF29">
    <property type="entry name" value="OS06G0666400 PROTEIN"/>
    <property type="match status" value="1"/>
</dbReference>
<dbReference type="EMBL" id="JACMSC010000013">
    <property type="protein sequence ID" value="KAG6491645.1"/>
    <property type="molecule type" value="Genomic_DNA"/>
</dbReference>
<feature type="domain" description="VQ" evidence="2">
    <location>
        <begin position="44"/>
        <end position="71"/>
    </location>
</feature>
<proteinExistence type="predicted"/>
<feature type="region of interest" description="Disordered" evidence="1">
    <location>
        <begin position="1"/>
        <end position="46"/>
    </location>
</feature>
<sequence>MMSDTVSGQARPAHPDRQLAKGRGAADGQAGGRSVRRRTRASRRAPTTMFDTDAANFRAMVQQFTGLPSVPYATGGGGYNSYIPEPFLYNQPAQQRSFMSFGPSHSQEEQYQSYNSDHNIVTAMTAGGGYSNNNDAAVFLQGLAANYGTNFGEADGVFFRQAPTNSSVASILDHM</sequence>
<evidence type="ECO:0000313" key="4">
    <source>
        <dbReference type="Proteomes" id="UP000734854"/>
    </source>
</evidence>
<evidence type="ECO:0000313" key="3">
    <source>
        <dbReference type="EMBL" id="KAG6491645.1"/>
    </source>
</evidence>
<dbReference type="Proteomes" id="UP000734854">
    <property type="component" value="Unassembled WGS sequence"/>
</dbReference>
<name>A0A8J5KT06_ZINOF</name>